<evidence type="ECO:0000313" key="6">
    <source>
        <dbReference type="EMBL" id="MCM0621173.1"/>
    </source>
</evidence>
<dbReference type="PANTHER" id="PTHR42847:SF4">
    <property type="entry name" value="ALKANESULFONATE MONOOXYGENASE-RELATED"/>
    <property type="match status" value="1"/>
</dbReference>
<dbReference type="InterPro" id="IPR011251">
    <property type="entry name" value="Luciferase-like_dom"/>
</dbReference>
<keyword evidence="7" id="KW-1185">Reference proteome</keyword>
<dbReference type="EMBL" id="JAMOIL010000015">
    <property type="protein sequence ID" value="MCM0621173.1"/>
    <property type="molecule type" value="Genomic_DNA"/>
</dbReference>
<proteinExistence type="predicted"/>
<dbReference type="Proteomes" id="UP001139485">
    <property type="component" value="Unassembled WGS sequence"/>
</dbReference>
<evidence type="ECO:0000256" key="1">
    <source>
        <dbReference type="ARBA" id="ARBA00022630"/>
    </source>
</evidence>
<dbReference type="AlphaFoldDB" id="A0A9X2IFK7"/>
<gene>
    <name evidence="6" type="ORF">M8330_12825</name>
</gene>
<evidence type="ECO:0000256" key="4">
    <source>
        <dbReference type="ARBA" id="ARBA00023033"/>
    </source>
</evidence>
<organism evidence="6 7">
    <name type="scientific">Nocardioides bruguierae</name>
    <dbReference type="NCBI Taxonomy" id="2945102"/>
    <lineage>
        <taxon>Bacteria</taxon>
        <taxon>Bacillati</taxon>
        <taxon>Actinomycetota</taxon>
        <taxon>Actinomycetes</taxon>
        <taxon>Propionibacteriales</taxon>
        <taxon>Nocardioidaceae</taxon>
        <taxon>Nocardioides</taxon>
    </lineage>
</organism>
<dbReference type="RefSeq" id="WP_250827651.1">
    <property type="nucleotide sequence ID" value="NZ_JAMOIL010000015.1"/>
</dbReference>
<dbReference type="PANTHER" id="PTHR42847">
    <property type="entry name" value="ALKANESULFONATE MONOOXYGENASE"/>
    <property type="match status" value="1"/>
</dbReference>
<evidence type="ECO:0000313" key="7">
    <source>
        <dbReference type="Proteomes" id="UP001139485"/>
    </source>
</evidence>
<keyword evidence="2" id="KW-0288">FMN</keyword>
<evidence type="ECO:0000256" key="2">
    <source>
        <dbReference type="ARBA" id="ARBA00022643"/>
    </source>
</evidence>
<dbReference type="SUPFAM" id="SSF51679">
    <property type="entry name" value="Bacterial luciferase-like"/>
    <property type="match status" value="1"/>
</dbReference>
<dbReference type="Gene3D" id="3.20.20.30">
    <property type="entry name" value="Luciferase-like domain"/>
    <property type="match status" value="1"/>
</dbReference>
<comment type="caution">
    <text evidence="6">The sequence shown here is derived from an EMBL/GenBank/DDBJ whole genome shotgun (WGS) entry which is preliminary data.</text>
</comment>
<accession>A0A9X2IFK7</accession>
<keyword evidence="1" id="KW-0285">Flavoprotein</keyword>
<sequence length="360" mass="38781">MKYGVFLPTTNDGYIYSHASPSYEPTFELLREITVGAEELGFDFAFSMVKFRGYGVDGDGFMDRSVESLTLMSALSGHTSRIGLWASVGVLSMNPAVVARMAATIQDASGGRFGLNIVGGWNRDEYAPMGVWPGDSYYADRYRYVAEYIRVLRGLWATGRLTHHGEFFDLEDCLVQPIPPSPVPVIMAGQSPASTAAAAELADVSFILGDHEVIADASARLVQGASVFDRAVAPAALLGIIARETDEEAIEEAMRYADHVDRVAMANLSGAARKDTEGEASKGNLRVQERVLEGVTMPDDDRAAVVAGACFFSPQLVGSYERVAASLRSLEAAGVDAVALTFPDYVADQKRFAEKVVPLV</sequence>
<name>A0A9X2IFK7_9ACTN</name>
<protein>
    <submittedName>
        <fullName evidence="6">LLM class flavin-dependent oxidoreductase</fullName>
    </submittedName>
</protein>
<dbReference type="Pfam" id="PF00296">
    <property type="entry name" value="Bac_luciferase"/>
    <property type="match status" value="1"/>
</dbReference>
<dbReference type="GO" id="GO:0008726">
    <property type="term" value="F:alkanesulfonate monooxygenase activity"/>
    <property type="evidence" value="ECO:0007669"/>
    <property type="project" value="TreeGrafter"/>
</dbReference>
<evidence type="ECO:0000259" key="5">
    <source>
        <dbReference type="Pfam" id="PF00296"/>
    </source>
</evidence>
<evidence type="ECO:0000256" key="3">
    <source>
        <dbReference type="ARBA" id="ARBA00023002"/>
    </source>
</evidence>
<reference evidence="6" key="1">
    <citation type="submission" date="2022-05" db="EMBL/GenBank/DDBJ databases">
        <authorList>
            <person name="Tuo L."/>
        </authorList>
    </citation>
    <scope>NUCLEOTIDE SEQUENCE</scope>
    <source>
        <strain evidence="6">BSK12Z-4</strain>
    </source>
</reference>
<dbReference type="InterPro" id="IPR050172">
    <property type="entry name" value="SsuD_RutA_monooxygenase"/>
</dbReference>
<keyword evidence="3" id="KW-0560">Oxidoreductase</keyword>
<feature type="domain" description="Luciferase-like" evidence="5">
    <location>
        <begin position="1"/>
        <end position="336"/>
    </location>
</feature>
<keyword evidence="4" id="KW-0503">Monooxygenase</keyword>
<dbReference type="InterPro" id="IPR036661">
    <property type="entry name" value="Luciferase-like_sf"/>
</dbReference>
<dbReference type="GO" id="GO:0046306">
    <property type="term" value="P:alkanesulfonate catabolic process"/>
    <property type="evidence" value="ECO:0007669"/>
    <property type="project" value="TreeGrafter"/>
</dbReference>